<dbReference type="eggNOG" id="COG0395">
    <property type="taxonomic scope" value="Bacteria"/>
</dbReference>
<keyword evidence="6 7" id="KW-0472">Membrane</keyword>
<dbReference type="RefSeq" id="WP_013781291.1">
    <property type="nucleotide sequence ID" value="NC_015520.1"/>
</dbReference>
<evidence type="ECO:0000256" key="4">
    <source>
        <dbReference type="ARBA" id="ARBA00022692"/>
    </source>
</evidence>
<keyword evidence="2 7" id="KW-0813">Transport</keyword>
<dbReference type="PANTHER" id="PTHR43744">
    <property type="entry name" value="ABC TRANSPORTER PERMEASE PROTEIN MG189-RELATED-RELATED"/>
    <property type="match status" value="1"/>
</dbReference>
<feature type="transmembrane region" description="Helical" evidence="7">
    <location>
        <begin position="185"/>
        <end position="207"/>
    </location>
</feature>
<dbReference type="AlphaFoldDB" id="F3ZZN7"/>
<comment type="similarity">
    <text evidence="7">Belongs to the binding-protein-dependent transport system permease family.</text>
</comment>
<feature type="transmembrane region" description="Helical" evidence="7">
    <location>
        <begin position="269"/>
        <end position="289"/>
    </location>
</feature>
<keyword evidence="3" id="KW-1003">Cell membrane</keyword>
<dbReference type="PANTHER" id="PTHR43744:SF9">
    <property type="entry name" value="POLYGALACTURONAN_RHAMNOGALACTURONAN TRANSPORT SYSTEM PERMEASE PROTEIN YTCP"/>
    <property type="match status" value="1"/>
</dbReference>
<accession>F3ZZN7</accession>
<evidence type="ECO:0000256" key="1">
    <source>
        <dbReference type="ARBA" id="ARBA00004651"/>
    </source>
</evidence>
<evidence type="ECO:0000256" key="3">
    <source>
        <dbReference type="ARBA" id="ARBA00022475"/>
    </source>
</evidence>
<evidence type="ECO:0000256" key="2">
    <source>
        <dbReference type="ARBA" id="ARBA00022448"/>
    </source>
</evidence>
<evidence type="ECO:0000313" key="10">
    <source>
        <dbReference type="Proteomes" id="UP000008457"/>
    </source>
</evidence>
<dbReference type="OrthoDB" id="61400at2"/>
<keyword evidence="5 7" id="KW-1133">Transmembrane helix</keyword>
<dbReference type="InterPro" id="IPR035906">
    <property type="entry name" value="MetI-like_sf"/>
</dbReference>
<protein>
    <submittedName>
        <fullName evidence="9">Binding-protein-dependent transport systems inner membrane component</fullName>
    </submittedName>
</protein>
<evidence type="ECO:0000256" key="5">
    <source>
        <dbReference type="ARBA" id="ARBA00022989"/>
    </source>
</evidence>
<reference evidence="10" key="1">
    <citation type="submission" date="2010-11" db="EMBL/GenBank/DDBJ databases">
        <title>The complete genome of Mahella australiensis DSM 15567.</title>
        <authorList>
            <consortium name="US DOE Joint Genome Institute (JGI-PGF)"/>
            <person name="Lucas S."/>
            <person name="Copeland A."/>
            <person name="Lapidus A."/>
            <person name="Bruce D."/>
            <person name="Goodwin L."/>
            <person name="Pitluck S."/>
            <person name="Kyrpides N."/>
            <person name="Mavromatis K."/>
            <person name="Pagani I."/>
            <person name="Ivanova N."/>
            <person name="Teshima H."/>
            <person name="Brettin T."/>
            <person name="Detter J.C."/>
            <person name="Han C."/>
            <person name="Tapia R."/>
            <person name="Land M."/>
            <person name="Hauser L."/>
            <person name="Markowitz V."/>
            <person name="Cheng J.-F."/>
            <person name="Hugenholtz P."/>
            <person name="Woyke T."/>
            <person name="Wu D."/>
            <person name="Spring S."/>
            <person name="Pukall R."/>
            <person name="Steenblock K."/>
            <person name="Schneider S."/>
            <person name="Klenk H.-P."/>
            <person name="Eisen J.A."/>
        </authorList>
    </citation>
    <scope>NUCLEOTIDE SEQUENCE [LARGE SCALE GENOMIC DNA]</scope>
    <source>
        <strain evidence="10">DSM 15567 / CIP 107919 / 50-1 BON</strain>
    </source>
</reference>
<comment type="subcellular location">
    <subcellularLocation>
        <location evidence="1 7">Cell membrane</location>
        <topology evidence="1 7">Multi-pass membrane protein</topology>
    </subcellularLocation>
</comment>
<dbReference type="GO" id="GO:0055085">
    <property type="term" value="P:transmembrane transport"/>
    <property type="evidence" value="ECO:0007669"/>
    <property type="project" value="InterPro"/>
</dbReference>
<proteinExistence type="inferred from homology"/>
<dbReference type="Gene3D" id="1.10.3720.10">
    <property type="entry name" value="MetI-like"/>
    <property type="match status" value="1"/>
</dbReference>
<dbReference type="SUPFAM" id="SSF161098">
    <property type="entry name" value="MetI-like"/>
    <property type="match status" value="1"/>
</dbReference>
<keyword evidence="4 7" id="KW-0812">Transmembrane</keyword>
<dbReference type="Pfam" id="PF00528">
    <property type="entry name" value="BPD_transp_1"/>
    <property type="match status" value="1"/>
</dbReference>
<evidence type="ECO:0000256" key="7">
    <source>
        <dbReference type="RuleBase" id="RU363032"/>
    </source>
</evidence>
<reference evidence="9 10" key="2">
    <citation type="journal article" date="2011" name="Stand. Genomic Sci.">
        <title>Complete genome sequence of Mahella australiensis type strain (50-1 BON).</title>
        <authorList>
            <person name="Sikorski J."/>
            <person name="Teshima H."/>
            <person name="Nolan M."/>
            <person name="Lucas S."/>
            <person name="Hammon N."/>
            <person name="Deshpande S."/>
            <person name="Cheng J.F."/>
            <person name="Pitluck S."/>
            <person name="Liolios K."/>
            <person name="Pagani I."/>
            <person name="Ivanova N."/>
            <person name="Huntemann M."/>
            <person name="Mavromatis K."/>
            <person name="Ovchinikova G."/>
            <person name="Pati A."/>
            <person name="Tapia R."/>
            <person name="Han C."/>
            <person name="Goodwin L."/>
            <person name="Chen A."/>
            <person name="Palaniappan K."/>
            <person name="Land M."/>
            <person name="Hauser L."/>
            <person name="Ngatchou-Djao O.D."/>
            <person name="Rohde M."/>
            <person name="Pukall R."/>
            <person name="Spring S."/>
            <person name="Abt B."/>
            <person name="Goker M."/>
            <person name="Detter J.C."/>
            <person name="Woyke T."/>
            <person name="Bristow J."/>
            <person name="Markowitz V."/>
            <person name="Hugenholtz P."/>
            <person name="Eisen J.A."/>
            <person name="Kyrpides N.C."/>
            <person name="Klenk H.P."/>
            <person name="Lapidus A."/>
        </authorList>
    </citation>
    <scope>NUCLEOTIDE SEQUENCE [LARGE SCALE GENOMIC DNA]</scope>
    <source>
        <strain evidence="10">DSM 15567 / CIP 107919 / 50-1 BON</strain>
    </source>
</reference>
<feature type="transmembrane region" description="Helical" evidence="7">
    <location>
        <begin position="81"/>
        <end position="102"/>
    </location>
</feature>
<feature type="transmembrane region" description="Helical" evidence="7">
    <location>
        <begin position="114"/>
        <end position="132"/>
    </location>
</feature>
<gene>
    <name evidence="9" type="ordered locus">Mahau_1682</name>
</gene>
<organism evidence="9 10">
    <name type="scientific">Mahella australiensis (strain DSM 15567 / CIP 107919 / 50-1 BON)</name>
    <dbReference type="NCBI Taxonomy" id="697281"/>
    <lineage>
        <taxon>Bacteria</taxon>
        <taxon>Bacillati</taxon>
        <taxon>Bacillota</taxon>
        <taxon>Clostridia</taxon>
        <taxon>Thermoanaerobacterales</taxon>
        <taxon>Thermoanaerobacterales Family IV. Incertae Sedis</taxon>
        <taxon>Mahella</taxon>
    </lineage>
</organism>
<evidence type="ECO:0000256" key="6">
    <source>
        <dbReference type="ARBA" id="ARBA00023136"/>
    </source>
</evidence>
<dbReference type="InterPro" id="IPR000515">
    <property type="entry name" value="MetI-like"/>
</dbReference>
<dbReference type="PROSITE" id="PS50928">
    <property type="entry name" value="ABC_TM1"/>
    <property type="match status" value="1"/>
</dbReference>
<dbReference type="CDD" id="cd06261">
    <property type="entry name" value="TM_PBP2"/>
    <property type="match status" value="1"/>
</dbReference>
<sequence length="304" mass="34224">MLVKRTAGERIFDIINAFILIILCIVCIYPMLYVVFASFSDPIELMKHRGLLLWPLGNPTIEGYKLVFQNPSITNGYKNTIIYVVAGTAINIFMTSLGAYVLSRKNVLWRNLMMFIVTFTMFFSGGMIPTYLLVKNLNMLNTRWAILIPGAISTYNMIIMRTSFAAIPDSLEESAKMDGANDFIVLFRIILPLSTAVLAVMVLFYGVGHWNAWFNAMIYLRDRNLFPLQLILREILLANDLQSMSDVGNLVGGAAMQAGTDVVYFARELVKYCTIVVATVPILALYPFLQKYFVKGVMIGSLKE</sequence>
<feature type="domain" description="ABC transmembrane type-1" evidence="8">
    <location>
        <begin position="77"/>
        <end position="286"/>
    </location>
</feature>
<feature type="transmembrane region" description="Helical" evidence="7">
    <location>
        <begin position="12"/>
        <end position="36"/>
    </location>
</feature>
<dbReference type="EMBL" id="CP002360">
    <property type="protein sequence ID" value="AEE96863.1"/>
    <property type="molecule type" value="Genomic_DNA"/>
</dbReference>
<name>F3ZZN7_MAHA5</name>
<evidence type="ECO:0000259" key="8">
    <source>
        <dbReference type="PROSITE" id="PS50928"/>
    </source>
</evidence>
<dbReference type="STRING" id="697281.Mahau_1682"/>
<dbReference type="GO" id="GO:0005886">
    <property type="term" value="C:plasma membrane"/>
    <property type="evidence" value="ECO:0007669"/>
    <property type="project" value="UniProtKB-SubCell"/>
</dbReference>
<dbReference type="KEGG" id="mas:Mahau_1682"/>
<dbReference type="HOGENOM" id="CLU_016047_1_0_9"/>
<dbReference type="Proteomes" id="UP000008457">
    <property type="component" value="Chromosome"/>
</dbReference>
<keyword evidence="10" id="KW-1185">Reference proteome</keyword>
<feature type="transmembrane region" description="Helical" evidence="7">
    <location>
        <begin position="144"/>
        <end position="164"/>
    </location>
</feature>
<evidence type="ECO:0000313" key="9">
    <source>
        <dbReference type="EMBL" id="AEE96863.1"/>
    </source>
</evidence>